<evidence type="ECO:0000313" key="2">
    <source>
        <dbReference type="EMBL" id="TMI75291.1"/>
    </source>
</evidence>
<reference evidence="2 3" key="1">
    <citation type="journal article" date="2019" name="Nat. Microbiol.">
        <title>Mediterranean grassland soil C-N compound turnover is dependent on rainfall and depth, and is mediated by genomically divergent microorganisms.</title>
        <authorList>
            <person name="Diamond S."/>
            <person name="Andeer P.F."/>
            <person name="Li Z."/>
            <person name="Crits-Christoph A."/>
            <person name="Burstein D."/>
            <person name="Anantharaman K."/>
            <person name="Lane K.R."/>
            <person name="Thomas B.C."/>
            <person name="Pan C."/>
            <person name="Northen T.R."/>
            <person name="Banfield J.F."/>
        </authorList>
    </citation>
    <scope>NUCLEOTIDE SEQUENCE [LARGE SCALE GENOMIC DNA]</scope>
    <source>
        <strain evidence="2">NP_8</strain>
    </source>
</reference>
<dbReference type="AlphaFoldDB" id="A0A537IVD8"/>
<gene>
    <name evidence="2" type="ORF">E6H05_06615</name>
</gene>
<keyword evidence="1" id="KW-0175">Coiled coil</keyword>
<comment type="caution">
    <text evidence="2">The sequence shown here is derived from an EMBL/GenBank/DDBJ whole genome shotgun (WGS) entry which is preliminary data.</text>
</comment>
<evidence type="ECO:0000256" key="1">
    <source>
        <dbReference type="SAM" id="Coils"/>
    </source>
</evidence>
<dbReference type="Proteomes" id="UP000318834">
    <property type="component" value="Unassembled WGS sequence"/>
</dbReference>
<protein>
    <submittedName>
        <fullName evidence="2">Uncharacterized protein</fullName>
    </submittedName>
</protein>
<proteinExistence type="predicted"/>
<dbReference type="EMBL" id="VBAP01000044">
    <property type="protein sequence ID" value="TMI75291.1"/>
    <property type="molecule type" value="Genomic_DNA"/>
</dbReference>
<name>A0A537IVD8_9BACT</name>
<organism evidence="2 3">
    <name type="scientific">Candidatus Segetimicrobium genomatis</name>
    <dbReference type="NCBI Taxonomy" id="2569760"/>
    <lineage>
        <taxon>Bacteria</taxon>
        <taxon>Bacillati</taxon>
        <taxon>Candidatus Sysuimicrobiota</taxon>
        <taxon>Candidatus Sysuimicrobiia</taxon>
        <taxon>Candidatus Sysuimicrobiales</taxon>
        <taxon>Candidatus Segetimicrobiaceae</taxon>
        <taxon>Candidatus Segetimicrobium</taxon>
    </lineage>
</organism>
<evidence type="ECO:0000313" key="3">
    <source>
        <dbReference type="Proteomes" id="UP000318834"/>
    </source>
</evidence>
<sequence length="519" mass="57445">MRLPTDVEFEIPQEPGEALCLPPPRQFAALARRNAALLTDAPLTIAGVRLADVRRRARTEVLQAAKMYSLSLDLTASTFAPSDLFLVTGHQPFLFHPGIWLKHLLIDRLAGSGMGALSMPVDNDVAEDVGADVPHLDATGLRLVHETLVRAGPDVPYEAVPAPPPREWQEFVDRLQAHLQTLPLPDVQASLAQFARAAAGIRADNIGTFLTAARRRYEGERRYVELPVSKMSAGVEFKRFVLHLLRDAERFAAVYNHHLDAYRERYNIRTAAQPFPDLQREGDRQELPFWIIRDGRRAPLSVQRTGSGVRLVAAGESAGEVADGAGPEALAGLAIRPRALTLTAFTRLCLADLFVHGVGGGRYDRVTDAVIREYFGLEPPVYAVTTATMHLPLQGYDAGEERQALHRRLLELQHNPDRVLADPTPPQQALISEKWRLIAALDGGTLSRRERRQATQRIREINEELSQTLSAQRRDVEQRLAQLESGAEGAAVAAHRGYPYCFFSPAEVDALVDRIISNL</sequence>
<accession>A0A537IVD8</accession>
<feature type="coiled-coil region" evidence="1">
    <location>
        <begin position="451"/>
        <end position="486"/>
    </location>
</feature>